<evidence type="ECO:0000313" key="11">
    <source>
        <dbReference type="EMBL" id="PZR06724.1"/>
    </source>
</evidence>
<keyword evidence="2" id="KW-1003">Cell membrane</keyword>
<dbReference type="GO" id="GO:0009103">
    <property type="term" value="P:lipopolysaccharide biosynthetic process"/>
    <property type="evidence" value="ECO:0007669"/>
    <property type="project" value="UniProtKB-ARBA"/>
</dbReference>
<dbReference type="EMBL" id="QFRA01000001">
    <property type="protein sequence ID" value="PZR06724.1"/>
    <property type="molecule type" value="Genomic_DNA"/>
</dbReference>
<dbReference type="GO" id="GO:0005886">
    <property type="term" value="C:plasma membrane"/>
    <property type="evidence" value="ECO:0007669"/>
    <property type="project" value="UniProtKB-SubCell"/>
</dbReference>
<dbReference type="Proteomes" id="UP000249432">
    <property type="component" value="Unassembled WGS sequence"/>
</dbReference>
<feature type="transmembrane region" description="Helical" evidence="9">
    <location>
        <begin position="134"/>
        <end position="152"/>
    </location>
</feature>
<organism evidence="11 12">
    <name type="scientific">Corynebacterium kroppenstedtii</name>
    <dbReference type="NCBI Taxonomy" id="161879"/>
    <lineage>
        <taxon>Bacteria</taxon>
        <taxon>Bacillati</taxon>
        <taxon>Actinomycetota</taxon>
        <taxon>Actinomycetes</taxon>
        <taxon>Mycobacteriales</taxon>
        <taxon>Corynebacteriaceae</taxon>
        <taxon>Corynebacterium</taxon>
    </lineage>
</organism>
<comment type="caution">
    <text evidence="11">The sequence shown here is derived from an EMBL/GenBank/DDBJ whole genome shotgun (WGS) entry which is preliminary data.</text>
</comment>
<dbReference type="PANTHER" id="PTHR33908">
    <property type="entry name" value="MANNOSYLTRANSFERASE YKCB-RELATED"/>
    <property type="match status" value="1"/>
</dbReference>
<dbReference type="Pfam" id="PF13231">
    <property type="entry name" value="PMT_2"/>
    <property type="match status" value="1"/>
</dbReference>
<dbReference type="InterPro" id="IPR050297">
    <property type="entry name" value="LipidA_mod_glycosyltrf_83"/>
</dbReference>
<evidence type="ECO:0000256" key="8">
    <source>
        <dbReference type="SAM" id="MobiDB-lite"/>
    </source>
</evidence>
<proteinExistence type="predicted"/>
<evidence type="ECO:0000256" key="1">
    <source>
        <dbReference type="ARBA" id="ARBA00004651"/>
    </source>
</evidence>
<evidence type="ECO:0000256" key="6">
    <source>
        <dbReference type="ARBA" id="ARBA00022989"/>
    </source>
</evidence>
<keyword evidence="5 9" id="KW-0812">Transmembrane</keyword>
<feature type="compositionally biased region" description="Polar residues" evidence="8">
    <location>
        <begin position="23"/>
        <end position="38"/>
    </location>
</feature>
<evidence type="ECO:0000256" key="2">
    <source>
        <dbReference type="ARBA" id="ARBA00022475"/>
    </source>
</evidence>
<evidence type="ECO:0000256" key="7">
    <source>
        <dbReference type="ARBA" id="ARBA00023136"/>
    </source>
</evidence>
<keyword evidence="3" id="KW-0328">Glycosyltransferase</keyword>
<feature type="region of interest" description="Disordered" evidence="8">
    <location>
        <begin position="1"/>
        <end position="38"/>
    </location>
</feature>
<accession>A0A2W5UTV7</accession>
<protein>
    <recommendedName>
        <fullName evidence="10">Glycosyltransferase RgtA/B/C/D-like domain-containing protein</fullName>
    </recommendedName>
</protein>
<dbReference type="PANTHER" id="PTHR33908:SF3">
    <property type="entry name" value="UNDECAPRENYL PHOSPHATE-ALPHA-4-AMINO-4-DEOXY-L-ARABINOSE ARABINOSYL TRANSFERASE"/>
    <property type="match status" value="1"/>
</dbReference>
<evidence type="ECO:0000259" key="10">
    <source>
        <dbReference type="Pfam" id="PF13231"/>
    </source>
</evidence>
<evidence type="ECO:0000256" key="5">
    <source>
        <dbReference type="ARBA" id="ARBA00022692"/>
    </source>
</evidence>
<dbReference type="GO" id="GO:0016763">
    <property type="term" value="F:pentosyltransferase activity"/>
    <property type="evidence" value="ECO:0007669"/>
    <property type="project" value="TreeGrafter"/>
</dbReference>
<evidence type="ECO:0000256" key="3">
    <source>
        <dbReference type="ARBA" id="ARBA00022676"/>
    </source>
</evidence>
<sequence length="229" mass="24685">MTMSMLKGAGGSHSETKHHGQHHTSVPQGSNPKENTTKSGIRAQVQGFPRGKELAGFIALLLGSAFLFMWKLDNNNYGNDFYAAASQAGSKNWTAFLFGSSDWGNTITVDKTPLSLWPSALAIKIFGLNSCSVLLPYALLGVASVAVLWATVRRYAGSTAAFASGIVLALTPVAVLMFRFNNPDAMLVLLMTCSVWAAMRCVKTGKWRWAVFPVCSLALASLLNRAKYC</sequence>
<evidence type="ECO:0000313" key="12">
    <source>
        <dbReference type="Proteomes" id="UP000249432"/>
    </source>
</evidence>
<evidence type="ECO:0000256" key="9">
    <source>
        <dbReference type="SAM" id="Phobius"/>
    </source>
</evidence>
<feature type="transmembrane region" description="Helical" evidence="9">
    <location>
        <begin position="54"/>
        <end position="72"/>
    </location>
</feature>
<evidence type="ECO:0000256" key="4">
    <source>
        <dbReference type="ARBA" id="ARBA00022679"/>
    </source>
</evidence>
<dbReference type="GO" id="GO:0010041">
    <property type="term" value="P:response to iron(III) ion"/>
    <property type="evidence" value="ECO:0007669"/>
    <property type="project" value="TreeGrafter"/>
</dbReference>
<dbReference type="InterPro" id="IPR038731">
    <property type="entry name" value="RgtA/B/C-like"/>
</dbReference>
<comment type="subcellular location">
    <subcellularLocation>
        <location evidence="1">Cell membrane</location>
        <topology evidence="1">Multi-pass membrane protein</topology>
    </subcellularLocation>
</comment>
<feature type="domain" description="Glycosyltransferase RgtA/B/C/D-like" evidence="10">
    <location>
        <begin position="110"/>
        <end position="222"/>
    </location>
</feature>
<dbReference type="AlphaFoldDB" id="A0A2W5UTV7"/>
<feature type="transmembrane region" description="Helical" evidence="9">
    <location>
        <begin position="159"/>
        <end position="179"/>
    </location>
</feature>
<gene>
    <name evidence="11" type="ORF">DI525_00035</name>
</gene>
<reference evidence="11 12" key="1">
    <citation type="submission" date="2017-08" db="EMBL/GenBank/DDBJ databases">
        <title>Infants hospitalized years apart are colonized by the same room-sourced microbial strains.</title>
        <authorList>
            <person name="Brooks B."/>
            <person name="Olm M.R."/>
            <person name="Firek B.A."/>
            <person name="Baker R."/>
            <person name="Thomas B.C."/>
            <person name="Morowitz M.J."/>
            <person name="Banfield J.F."/>
        </authorList>
    </citation>
    <scope>NUCLEOTIDE SEQUENCE [LARGE SCALE GENOMIC DNA]</scope>
    <source>
        <strain evidence="11">S2_003_000_R1_3</strain>
    </source>
</reference>
<keyword evidence="7 9" id="KW-0472">Membrane</keyword>
<keyword evidence="4" id="KW-0808">Transferase</keyword>
<feature type="transmembrane region" description="Helical" evidence="9">
    <location>
        <begin position="209"/>
        <end position="226"/>
    </location>
</feature>
<keyword evidence="6 9" id="KW-1133">Transmembrane helix</keyword>
<name>A0A2W5UTV7_9CORY</name>